<dbReference type="SMART" id="SM00257">
    <property type="entry name" value="LysM"/>
    <property type="match status" value="3"/>
</dbReference>
<sequence>MYGTCGSDTKSLSLCSTSTSTLTRARDTYTSPYAYKPIATNSSSTKALESVSKDPKSLHLPPPPDCIDKGWGRMHLVRHGDTLESIANFYHTTTHFIRMANRKHFPIGERGNLSPGLLLHIYNMDTGVDQQVLHSDQKQIYPVDGVSCYGDLPLEAFTDQSAAKYKVHTLKCGDTMESICADYKLTMIQFMEMNRGRFLKGKLVRLQEGESVIVPDREASERAYRYRHIGEITLTRQIHVVKEGETPEDIAAKYHMTNDQLRAFNRSYFPKGYRGAILPGYKLVVNRQNK</sequence>
<proteinExistence type="predicted"/>
<evidence type="ECO:0000259" key="1">
    <source>
        <dbReference type="PROSITE" id="PS51782"/>
    </source>
</evidence>
<dbReference type="Pfam" id="PF01476">
    <property type="entry name" value="LysM"/>
    <property type="match status" value="3"/>
</dbReference>
<protein>
    <recommendedName>
        <fullName evidence="1">LysM domain-containing protein</fullName>
    </recommendedName>
</protein>
<dbReference type="CDD" id="cd00118">
    <property type="entry name" value="LysM"/>
    <property type="match status" value="2"/>
</dbReference>
<dbReference type="InParanoid" id="A0A024GH79"/>
<dbReference type="Gene3D" id="3.10.350.10">
    <property type="entry name" value="LysM domain"/>
    <property type="match status" value="1"/>
</dbReference>
<feature type="domain" description="LysM" evidence="1">
    <location>
        <begin position="237"/>
        <end position="285"/>
    </location>
</feature>
<dbReference type="PANTHER" id="PTHR33734">
    <property type="entry name" value="LYSM DOMAIN-CONTAINING GPI-ANCHORED PROTEIN 2"/>
    <property type="match status" value="1"/>
</dbReference>
<dbReference type="InterPro" id="IPR036779">
    <property type="entry name" value="LysM_dom_sf"/>
</dbReference>
<dbReference type="PROSITE" id="PS51782">
    <property type="entry name" value="LYSM"/>
    <property type="match status" value="2"/>
</dbReference>
<keyword evidence="3" id="KW-1185">Reference proteome</keyword>
<dbReference type="OrthoDB" id="2107166at2759"/>
<dbReference type="AlphaFoldDB" id="A0A024GH79"/>
<dbReference type="Proteomes" id="UP000053237">
    <property type="component" value="Unassembled WGS sequence"/>
</dbReference>
<name>A0A024GH79_9STRA</name>
<dbReference type="SUPFAM" id="SSF54106">
    <property type="entry name" value="LysM domain"/>
    <property type="match status" value="2"/>
</dbReference>
<organism evidence="2 3">
    <name type="scientific">Albugo candida</name>
    <dbReference type="NCBI Taxonomy" id="65357"/>
    <lineage>
        <taxon>Eukaryota</taxon>
        <taxon>Sar</taxon>
        <taxon>Stramenopiles</taxon>
        <taxon>Oomycota</taxon>
        <taxon>Peronosporomycetes</taxon>
        <taxon>Albuginales</taxon>
        <taxon>Albuginaceae</taxon>
        <taxon>Albugo</taxon>
    </lineage>
</organism>
<accession>A0A024GH79</accession>
<gene>
    <name evidence="2" type="ORF">BN9_071720</name>
</gene>
<reference evidence="2 3" key="1">
    <citation type="submission" date="2012-05" db="EMBL/GenBank/DDBJ databases">
        <title>Recombination and specialization in a pathogen metapopulation.</title>
        <authorList>
            <person name="Gardiner A."/>
            <person name="Kemen E."/>
            <person name="Schultz-Larsen T."/>
            <person name="MacLean D."/>
            <person name="Van Oosterhout C."/>
            <person name="Jones J.D.G."/>
        </authorList>
    </citation>
    <scope>NUCLEOTIDE SEQUENCE [LARGE SCALE GENOMIC DNA]</scope>
    <source>
        <strain evidence="2 3">Ac Nc2</strain>
    </source>
</reference>
<feature type="domain" description="LysM" evidence="1">
    <location>
        <begin position="166"/>
        <end position="214"/>
    </location>
</feature>
<dbReference type="PANTHER" id="PTHR33734:SF22">
    <property type="entry name" value="MEMBRANE-BOUND LYTIC MUREIN TRANSGLYCOSYLASE D"/>
    <property type="match status" value="1"/>
</dbReference>
<dbReference type="EMBL" id="CAIX01000121">
    <property type="protein sequence ID" value="CCI46243.1"/>
    <property type="molecule type" value="Genomic_DNA"/>
</dbReference>
<dbReference type="InterPro" id="IPR018392">
    <property type="entry name" value="LysM"/>
</dbReference>
<evidence type="ECO:0000313" key="3">
    <source>
        <dbReference type="Proteomes" id="UP000053237"/>
    </source>
</evidence>
<evidence type="ECO:0000313" key="2">
    <source>
        <dbReference type="EMBL" id="CCI46243.1"/>
    </source>
</evidence>
<comment type="caution">
    <text evidence="2">The sequence shown here is derived from an EMBL/GenBank/DDBJ whole genome shotgun (WGS) entry which is preliminary data.</text>
</comment>